<proteinExistence type="predicted"/>
<name>A0A4S1W6G8_9SPHN</name>
<gene>
    <name evidence="1" type="ORF">E5A74_19095</name>
</gene>
<reference evidence="1 2" key="1">
    <citation type="submission" date="2019-04" db="EMBL/GenBank/DDBJ databases">
        <title>Sphingomonas psychrotolerans sp. nov., isolated from soil in the Tianshan Mountains, Xinjiang, China.</title>
        <authorList>
            <person name="Luo Y."/>
            <person name="Sheng H."/>
        </authorList>
    </citation>
    <scope>NUCLEOTIDE SEQUENCE [LARGE SCALE GENOMIC DNA]</scope>
    <source>
        <strain evidence="1 2">KIS18-15</strain>
    </source>
</reference>
<evidence type="ECO:0000313" key="2">
    <source>
        <dbReference type="Proteomes" id="UP000309848"/>
    </source>
</evidence>
<dbReference type="RefSeq" id="WP_135987213.1">
    <property type="nucleotide sequence ID" value="NZ_JAASQM010000003.1"/>
</dbReference>
<sequence length="92" mass="9551">MIDRLDPLPPLGAFVGELMDLVDPSDPAGLERITVDMPIECDLLSGGGAVLALGASPPTQRIETSLLPVFHRLRVTLAALSDAEADDAGSDA</sequence>
<evidence type="ECO:0000313" key="1">
    <source>
        <dbReference type="EMBL" id="TGX38309.1"/>
    </source>
</evidence>
<dbReference type="AlphaFoldDB" id="A0A4S1W6G8"/>
<comment type="caution">
    <text evidence="1">The sequence shown here is derived from an EMBL/GenBank/DDBJ whole genome shotgun (WGS) entry which is preliminary data.</text>
</comment>
<protein>
    <submittedName>
        <fullName evidence="1">Uncharacterized protein</fullName>
    </submittedName>
</protein>
<keyword evidence="2" id="KW-1185">Reference proteome</keyword>
<accession>A0A4S1W6G8</accession>
<dbReference type="Proteomes" id="UP000309848">
    <property type="component" value="Unassembled WGS sequence"/>
</dbReference>
<dbReference type="EMBL" id="SRXU01000010">
    <property type="protein sequence ID" value="TGX38309.1"/>
    <property type="molecule type" value="Genomic_DNA"/>
</dbReference>
<organism evidence="1 2">
    <name type="scientific">Sphingomonas naasensis</name>
    <dbReference type="NCBI Taxonomy" id="1344951"/>
    <lineage>
        <taxon>Bacteria</taxon>
        <taxon>Pseudomonadati</taxon>
        <taxon>Pseudomonadota</taxon>
        <taxon>Alphaproteobacteria</taxon>
        <taxon>Sphingomonadales</taxon>
        <taxon>Sphingomonadaceae</taxon>
        <taxon>Sphingomonas</taxon>
    </lineage>
</organism>